<keyword evidence="2" id="KW-0378">Hydrolase</keyword>
<evidence type="ECO:0000313" key="4">
    <source>
        <dbReference type="EMBL" id="KFZ31189.1"/>
    </source>
</evidence>
<dbReference type="InterPro" id="IPR036526">
    <property type="entry name" value="C-N_Hydrolase_sf"/>
</dbReference>
<dbReference type="AlphaFoldDB" id="A0A094IZE7"/>
<dbReference type="GO" id="GO:0016811">
    <property type="term" value="F:hydrolase activity, acting on carbon-nitrogen (but not peptide) bonds, in linear amides"/>
    <property type="evidence" value="ECO:0007669"/>
    <property type="project" value="InterPro"/>
</dbReference>
<dbReference type="EMBL" id="JPER01000001">
    <property type="protein sequence ID" value="KFZ31189.1"/>
    <property type="molecule type" value="Genomic_DNA"/>
</dbReference>
<dbReference type="PROSITE" id="PS50263">
    <property type="entry name" value="CN_HYDROLASE"/>
    <property type="match status" value="1"/>
</dbReference>
<dbReference type="InterPro" id="IPR045254">
    <property type="entry name" value="Nit1/2_C-N_Hydrolase"/>
</dbReference>
<dbReference type="eggNOG" id="COG0388">
    <property type="taxonomic scope" value="Bacteria"/>
</dbReference>
<dbReference type="InterPro" id="IPR001110">
    <property type="entry name" value="UPF0012_CS"/>
</dbReference>
<comment type="caution">
    <text evidence="4">The sequence shown here is derived from an EMBL/GenBank/DDBJ whole genome shotgun (WGS) entry which is preliminary data.</text>
</comment>
<dbReference type="PROSITE" id="PS01227">
    <property type="entry name" value="UPF0012"/>
    <property type="match status" value="1"/>
</dbReference>
<organism evidence="4 5">
    <name type="scientific">Pseudidiomarina salinarum</name>
    <dbReference type="NCBI Taxonomy" id="435908"/>
    <lineage>
        <taxon>Bacteria</taxon>
        <taxon>Pseudomonadati</taxon>
        <taxon>Pseudomonadota</taxon>
        <taxon>Gammaproteobacteria</taxon>
        <taxon>Alteromonadales</taxon>
        <taxon>Idiomarinaceae</taxon>
        <taxon>Pseudidiomarina</taxon>
    </lineage>
</organism>
<proteinExistence type="inferred from homology"/>
<evidence type="ECO:0000256" key="2">
    <source>
        <dbReference type="ARBA" id="ARBA00022801"/>
    </source>
</evidence>
<evidence type="ECO:0000313" key="5">
    <source>
        <dbReference type="Proteomes" id="UP000054363"/>
    </source>
</evidence>
<evidence type="ECO:0000256" key="1">
    <source>
        <dbReference type="ARBA" id="ARBA00010613"/>
    </source>
</evidence>
<dbReference type="Gene3D" id="3.60.110.10">
    <property type="entry name" value="Carbon-nitrogen hydrolase"/>
    <property type="match status" value="1"/>
</dbReference>
<dbReference type="PANTHER" id="PTHR23088:SF27">
    <property type="entry name" value="DEAMINATED GLUTATHIONE AMIDASE"/>
    <property type="match status" value="1"/>
</dbReference>
<comment type="similarity">
    <text evidence="1">Belongs to the carbon-nitrogen hydrolase superfamily. NIT1/NIT2 family.</text>
</comment>
<evidence type="ECO:0000259" key="3">
    <source>
        <dbReference type="PROSITE" id="PS50263"/>
    </source>
</evidence>
<dbReference type="CDD" id="cd07572">
    <property type="entry name" value="nit"/>
    <property type="match status" value="1"/>
</dbReference>
<dbReference type="PANTHER" id="PTHR23088">
    <property type="entry name" value="NITRILASE-RELATED"/>
    <property type="match status" value="1"/>
</dbReference>
<dbReference type="Pfam" id="PF00795">
    <property type="entry name" value="CN_hydrolase"/>
    <property type="match status" value="1"/>
</dbReference>
<gene>
    <name evidence="4" type="ORF">IDSA_00170</name>
</gene>
<name>A0A094IZE7_9GAMM</name>
<dbReference type="Proteomes" id="UP000054363">
    <property type="component" value="Unassembled WGS sequence"/>
</dbReference>
<protein>
    <recommendedName>
        <fullName evidence="3">CN hydrolase domain-containing protein</fullName>
    </recommendedName>
</protein>
<sequence>MTAVQLTSSPDPQENLATLRQLFADLPDARPQLVVLPEACLCFGAGDKRQRELAEVAGEGPMQDGLAALARDFGVWLVAGTIPLIEQPDSDKFSAACLVFNPAGERVARYNKVSMFDVDVADNTRSYRESAATSPGSQVVTVETEFGTLGLAVCYDVRFPELFRALRLQGADILVLPSAFTQVTGKAHWQVLTRARAIEQQCILVAGTQVGEHANGRQTYGHGLIIDGWGEVKACVETASPGLATAAIDISALQQIRRDIPVLTHFSSSKKVFHEQ</sequence>
<dbReference type="InterPro" id="IPR003010">
    <property type="entry name" value="C-N_Hydrolase"/>
</dbReference>
<feature type="domain" description="CN hydrolase" evidence="3">
    <location>
        <begin position="1"/>
        <end position="250"/>
    </location>
</feature>
<accession>A0A094IZE7</accession>
<dbReference type="STRING" id="435908.IDSA_00170"/>
<dbReference type="SUPFAM" id="SSF56317">
    <property type="entry name" value="Carbon-nitrogen hydrolase"/>
    <property type="match status" value="1"/>
</dbReference>
<keyword evidence="5" id="KW-1185">Reference proteome</keyword>
<reference evidence="4 5" key="1">
    <citation type="submission" date="2014-06" db="EMBL/GenBank/DDBJ databases">
        <title>The draft genome sequence of Idiomarina salinarum ISL-52.</title>
        <authorList>
            <person name="Du J."/>
            <person name="Shao Z."/>
        </authorList>
    </citation>
    <scope>NUCLEOTIDE SEQUENCE [LARGE SCALE GENOMIC DNA]</scope>
    <source>
        <strain evidence="4 5">ISL-52</strain>
    </source>
</reference>